<evidence type="ECO:0000256" key="1">
    <source>
        <dbReference type="ARBA" id="ARBA00004255"/>
    </source>
</evidence>
<name>A0A8J3BRA9_9ACTN</name>
<dbReference type="Gene3D" id="1.10.3630.10">
    <property type="entry name" value="yeast vps74-n-term truncation variant domain like"/>
    <property type="match status" value="1"/>
</dbReference>
<accession>A0A8J3BRA9</accession>
<evidence type="ECO:0000256" key="3">
    <source>
        <dbReference type="ARBA" id="ARBA00023121"/>
    </source>
</evidence>
<proteinExistence type="predicted"/>
<evidence type="ECO:0000313" key="5">
    <source>
        <dbReference type="EMBL" id="GGK30891.1"/>
    </source>
</evidence>
<keyword evidence="4" id="KW-0472">Membrane</keyword>
<dbReference type="EMBL" id="BMQC01000007">
    <property type="protein sequence ID" value="GGK30891.1"/>
    <property type="molecule type" value="Genomic_DNA"/>
</dbReference>
<protein>
    <recommendedName>
        <fullName evidence="7">Golgi phosphoprotein 3 GPP34</fullName>
    </recommendedName>
</protein>
<dbReference type="RefSeq" id="WP_189114400.1">
    <property type="nucleotide sequence ID" value="NZ_BMQC01000007.1"/>
</dbReference>
<dbReference type="Proteomes" id="UP000662200">
    <property type="component" value="Unassembled WGS sequence"/>
</dbReference>
<dbReference type="GO" id="GO:0012505">
    <property type="term" value="C:endomembrane system"/>
    <property type="evidence" value="ECO:0007669"/>
    <property type="project" value="UniProtKB-ARBA"/>
</dbReference>
<comment type="caution">
    <text evidence="5">The sequence shown here is derived from an EMBL/GenBank/DDBJ whole genome shotgun (WGS) entry which is preliminary data.</text>
</comment>
<keyword evidence="3" id="KW-0446">Lipid-binding</keyword>
<keyword evidence="2" id="KW-0333">Golgi apparatus</keyword>
<reference evidence="5" key="2">
    <citation type="submission" date="2020-09" db="EMBL/GenBank/DDBJ databases">
        <authorList>
            <person name="Sun Q."/>
            <person name="Ohkuma M."/>
        </authorList>
    </citation>
    <scope>NUCLEOTIDE SEQUENCE</scope>
    <source>
        <strain evidence="5">JCM 3091</strain>
    </source>
</reference>
<comment type="subcellular location">
    <subcellularLocation>
        <location evidence="1">Golgi apparatus membrane</location>
        <topology evidence="1">Peripheral membrane protein</topology>
        <orientation evidence="1">Cytoplasmic side</orientation>
    </subcellularLocation>
</comment>
<gene>
    <name evidence="5" type="ORF">GCM10010124_24650</name>
</gene>
<evidence type="ECO:0000313" key="6">
    <source>
        <dbReference type="Proteomes" id="UP000662200"/>
    </source>
</evidence>
<dbReference type="InterPro" id="IPR008628">
    <property type="entry name" value="GPP34-like"/>
</dbReference>
<dbReference type="AlphaFoldDB" id="A0A8J3BRA9"/>
<keyword evidence="6" id="KW-1185">Reference proteome</keyword>
<evidence type="ECO:0000256" key="2">
    <source>
        <dbReference type="ARBA" id="ARBA00023034"/>
    </source>
</evidence>
<dbReference type="PANTHER" id="PTHR12704:SF2">
    <property type="entry name" value="GOLGI PHOSPHOPROTEIN 3 HOMOLOG SAURON"/>
    <property type="match status" value="1"/>
</dbReference>
<dbReference type="GO" id="GO:0070273">
    <property type="term" value="F:phosphatidylinositol-4-phosphate binding"/>
    <property type="evidence" value="ECO:0007669"/>
    <property type="project" value="InterPro"/>
</dbReference>
<dbReference type="GO" id="GO:0005737">
    <property type="term" value="C:cytoplasm"/>
    <property type="evidence" value="ECO:0007669"/>
    <property type="project" value="UniProtKB-ARBA"/>
</dbReference>
<sequence>MERVALAEELLLLAYDDETGKATGSRIGLDLGMSAAVLVDLALAGRLALDGPRLRTVDDAPTGEAIADGVLRRIAADAPQTPAGWLQRLRHGLRDALLGDLCARGVVRDVDETAMEVIHLHRYPVVDTTVERDVRSRLTAALTNADVSVDERTAALAALVAATRMEPVLHLPAGEVPAAHARLEEIAARAGFADSAPAESIVRPSVAALIGALCRAIDTALGRPPAQRAAADTPAPADRPG</sequence>
<dbReference type="Pfam" id="PF05719">
    <property type="entry name" value="GPP34"/>
    <property type="match status" value="1"/>
</dbReference>
<reference evidence="5" key="1">
    <citation type="journal article" date="2014" name="Int. J. Syst. Evol. Microbiol.">
        <title>Complete genome sequence of Corynebacterium casei LMG S-19264T (=DSM 44701T), isolated from a smear-ripened cheese.</title>
        <authorList>
            <consortium name="US DOE Joint Genome Institute (JGI-PGF)"/>
            <person name="Walter F."/>
            <person name="Albersmeier A."/>
            <person name="Kalinowski J."/>
            <person name="Ruckert C."/>
        </authorList>
    </citation>
    <scope>NUCLEOTIDE SEQUENCE</scope>
    <source>
        <strain evidence="5">JCM 3091</strain>
    </source>
</reference>
<evidence type="ECO:0008006" key="7">
    <source>
        <dbReference type="Google" id="ProtNLM"/>
    </source>
</evidence>
<evidence type="ECO:0000256" key="4">
    <source>
        <dbReference type="ARBA" id="ARBA00023136"/>
    </source>
</evidence>
<dbReference type="PANTHER" id="PTHR12704">
    <property type="entry name" value="TRANS-GOLGI PROTEIN GMX33"/>
    <property type="match status" value="1"/>
</dbReference>
<dbReference type="InterPro" id="IPR038261">
    <property type="entry name" value="GPP34-like_sf"/>
</dbReference>
<organism evidence="5 6">
    <name type="scientific">Pilimelia terevasa</name>
    <dbReference type="NCBI Taxonomy" id="53372"/>
    <lineage>
        <taxon>Bacteria</taxon>
        <taxon>Bacillati</taxon>
        <taxon>Actinomycetota</taxon>
        <taxon>Actinomycetes</taxon>
        <taxon>Micromonosporales</taxon>
        <taxon>Micromonosporaceae</taxon>
        <taxon>Pilimelia</taxon>
    </lineage>
</organism>